<organism evidence="2 3">
    <name type="scientific">Cyclonatronum proteinivorum</name>
    <dbReference type="NCBI Taxonomy" id="1457365"/>
    <lineage>
        <taxon>Bacteria</taxon>
        <taxon>Pseudomonadati</taxon>
        <taxon>Balneolota</taxon>
        <taxon>Balneolia</taxon>
        <taxon>Balneolales</taxon>
        <taxon>Cyclonatronaceae</taxon>
        <taxon>Cyclonatronum</taxon>
    </lineage>
</organism>
<dbReference type="SUPFAM" id="SSF53474">
    <property type="entry name" value="alpha/beta-Hydrolases"/>
    <property type="match status" value="1"/>
</dbReference>
<evidence type="ECO:0000259" key="1">
    <source>
        <dbReference type="Pfam" id="PF00561"/>
    </source>
</evidence>
<gene>
    <name evidence="2" type="ORF">CYPRO_2952</name>
</gene>
<dbReference type="EMBL" id="CP027806">
    <property type="protein sequence ID" value="AXJ02189.1"/>
    <property type="molecule type" value="Genomic_DNA"/>
</dbReference>
<dbReference type="KEGG" id="cprv:CYPRO_2952"/>
<accession>A0A345UNY7</accession>
<feature type="domain" description="AB hydrolase-1" evidence="1">
    <location>
        <begin position="23"/>
        <end position="135"/>
    </location>
</feature>
<sequence>MNPLQRFKLDVFPQPEPILLRHPVLLCHGFGALGNLVSKGLLHSTCIMLRTHGVLAFAPNILPYGRIETRAEAWCEIIDTIKAKTRADKLHVIAHSMGGLDMRYAISRLARHDDILSLTTVCTPHQGTSLAKLTLNTPEPIRENVLGMMNWFGNNVYPNIPSDVLSALKELSPEYVQEKFNPGTPDHPDVVYQSVTAACGKGTDAPINKLLIPFNTYIYEREGLNDGYVPTEGAKWGKLIAETDLSHAEQIRLNLSSKKIPQWRDLWVDIAKSLREIW</sequence>
<dbReference type="Gene3D" id="3.40.50.1820">
    <property type="entry name" value="alpha/beta hydrolase"/>
    <property type="match status" value="1"/>
</dbReference>
<keyword evidence="3" id="KW-1185">Reference proteome</keyword>
<evidence type="ECO:0000313" key="3">
    <source>
        <dbReference type="Proteomes" id="UP000254808"/>
    </source>
</evidence>
<protein>
    <submittedName>
        <fullName evidence="2">Triacylglycerol lipase</fullName>
    </submittedName>
</protein>
<dbReference type="OrthoDB" id="9765872at2"/>
<dbReference type="Pfam" id="PF00561">
    <property type="entry name" value="Abhydrolase_1"/>
    <property type="match status" value="1"/>
</dbReference>
<dbReference type="AlphaFoldDB" id="A0A345UNY7"/>
<dbReference type="RefSeq" id="WP_114985310.1">
    <property type="nucleotide sequence ID" value="NZ_CP027806.1"/>
</dbReference>
<proteinExistence type="predicted"/>
<evidence type="ECO:0000313" key="2">
    <source>
        <dbReference type="EMBL" id="AXJ02189.1"/>
    </source>
</evidence>
<name>A0A345UNY7_9BACT</name>
<dbReference type="Proteomes" id="UP000254808">
    <property type="component" value="Chromosome"/>
</dbReference>
<dbReference type="InterPro" id="IPR029058">
    <property type="entry name" value="AB_hydrolase_fold"/>
</dbReference>
<reference evidence="2 3" key="1">
    <citation type="submission" date="2018-03" db="EMBL/GenBank/DDBJ databases">
        <title>Phenotypic and genomic properties of Cyclonatronum proteinivorum gen. nov., sp. nov., a haloalkaliphilic bacteroidete from soda lakes possessing Na+-translocating rhodopsin.</title>
        <authorList>
            <person name="Toshchakov S.V."/>
            <person name="Korzhenkov A."/>
            <person name="Samarov N.I."/>
            <person name="Kublanov I.V."/>
            <person name="Muntyan M.S."/>
            <person name="Sorokin D.Y."/>
        </authorList>
    </citation>
    <scope>NUCLEOTIDE SEQUENCE [LARGE SCALE GENOMIC DNA]</scope>
    <source>
        <strain evidence="2 3">Omega</strain>
    </source>
</reference>
<dbReference type="InterPro" id="IPR000073">
    <property type="entry name" value="AB_hydrolase_1"/>
</dbReference>